<reference evidence="2" key="1">
    <citation type="submission" date="2020-08" db="EMBL/GenBank/DDBJ databases">
        <title>Genome public.</title>
        <authorList>
            <person name="Liu C."/>
            <person name="Sun Q."/>
        </authorList>
    </citation>
    <scope>NUCLEOTIDE SEQUENCE</scope>
    <source>
        <strain evidence="2">NSJ-50</strain>
    </source>
</reference>
<dbReference type="SMART" id="SM00530">
    <property type="entry name" value="HTH_XRE"/>
    <property type="match status" value="1"/>
</dbReference>
<dbReference type="SUPFAM" id="SSF51306">
    <property type="entry name" value="LexA/Signal peptidase"/>
    <property type="match status" value="1"/>
</dbReference>
<dbReference type="Gene3D" id="2.10.109.10">
    <property type="entry name" value="Umud Fragment, subunit A"/>
    <property type="match status" value="1"/>
</dbReference>
<dbReference type="SUPFAM" id="SSF47413">
    <property type="entry name" value="lambda repressor-like DNA-binding domains"/>
    <property type="match status" value="1"/>
</dbReference>
<dbReference type="PROSITE" id="PS50943">
    <property type="entry name" value="HTH_CROC1"/>
    <property type="match status" value="1"/>
</dbReference>
<dbReference type="InterPro" id="IPR001387">
    <property type="entry name" value="Cro/C1-type_HTH"/>
</dbReference>
<keyword evidence="3" id="KW-1185">Reference proteome</keyword>
<dbReference type="AlphaFoldDB" id="A0A926IT07"/>
<protein>
    <submittedName>
        <fullName evidence="2">Helix-turn-helix domain-containing protein</fullName>
    </submittedName>
</protein>
<gene>
    <name evidence="2" type="ORF">H8706_06895</name>
</gene>
<dbReference type="InterPro" id="IPR036286">
    <property type="entry name" value="LexA/Signal_pep-like_sf"/>
</dbReference>
<feature type="domain" description="HTH cro/C1-type" evidence="1">
    <location>
        <begin position="12"/>
        <end position="66"/>
    </location>
</feature>
<evidence type="ECO:0000313" key="3">
    <source>
        <dbReference type="Proteomes" id="UP000647416"/>
    </source>
</evidence>
<organism evidence="2 3">
    <name type="scientific">Qingrenia yutianensis</name>
    <dbReference type="NCBI Taxonomy" id="2763676"/>
    <lineage>
        <taxon>Bacteria</taxon>
        <taxon>Bacillati</taxon>
        <taxon>Bacillota</taxon>
        <taxon>Clostridia</taxon>
        <taxon>Eubacteriales</taxon>
        <taxon>Oscillospiraceae</taxon>
        <taxon>Qingrenia</taxon>
    </lineage>
</organism>
<sequence>MPRIKRTPGDRIAELRRSKGFSQAALGWLAGVGNTTISNYETNYCLPNIDVTEKIAAALETPTEYIVSGRGEKSIYECRKPRNFVKIPVYTGSNYMDIMQIGNDAKCDTLTLPCLPETETGSFAAICAPDNYMDSELIQKGDLVIVRRINVSVCDIAEVKQKRIDEEIKNGKIYAFIHNNELFIRRIHNIAGAFTTITHSRCFQNRPKVFQYDEIMIIGECVLALVDLD</sequence>
<dbReference type="Gene3D" id="1.10.260.40">
    <property type="entry name" value="lambda repressor-like DNA-binding domains"/>
    <property type="match status" value="1"/>
</dbReference>
<comment type="caution">
    <text evidence="2">The sequence shown here is derived from an EMBL/GenBank/DDBJ whole genome shotgun (WGS) entry which is preliminary data.</text>
</comment>
<evidence type="ECO:0000259" key="1">
    <source>
        <dbReference type="PROSITE" id="PS50943"/>
    </source>
</evidence>
<name>A0A926IT07_9FIRM</name>
<dbReference type="EMBL" id="JACRTE010000006">
    <property type="protein sequence ID" value="MBC8596596.1"/>
    <property type="molecule type" value="Genomic_DNA"/>
</dbReference>
<evidence type="ECO:0000313" key="2">
    <source>
        <dbReference type="EMBL" id="MBC8596596.1"/>
    </source>
</evidence>
<dbReference type="GO" id="GO:0003677">
    <property type="term" value="F:DNA binding"/>
    <property type="evidence" value="ECO:0007669"/>
    <property type="project" value="InterPro"/>
</dbReference>
<dbReference type="RefSeq" id="WP_178348366.1">
    <property type="nucleotide sequence ID" value="NZ_JACRTE010000006.1"/>
</dbReference>
<dbReference type="Pfam" id="PF01381">
    <property type="entry name" value="HTH_3"/>
    <property type="match status" value="1"/>
</dbReference>
<dbReference type="CDD" id="cd00093">
    <property type="entry name" value="HTH_XRE"/>
    <property type="match status" value="1"/>
</dbReference>
<accession>A0A926IT07</accession>
<dbReference type="InterPro" id="IPR010982">
    <property type="entry name" value="Lambda_DNA-bd_dom_sf"/>
</dbReference>
<dbReference type="Proteomes" id="UP000647416">
    <property type="component" value="Unassembled WGS sequence"/>
</dbReference>
<proteinExistence type="predicted"/>